<proteinExistence type="predicted"/>
<dbReference type="STRING" id="1346286.SAMN05444362_110135"/>
<dbReference type="RefSeq" id="WP_236689411.1">
    <property type="nucleotide sequence ID" value="NZ_BBXL01000022.1"/>
</dbReference>
<dbReference type="SUPFAM" id="SSF51206">
    <property type="entry name" value="cAMP-binding domain-like"/>
    <property type="match status" value="1"/>
</dbReference>
<feature type="domain" description="Cyclic nucleotide-binding" evidence="1">
    <location>
        <begin position="32"/>
        <end position="116"/>
    </location>
</feature>
<reference evidence="3" key="1">
    <citation type="submission" date="2016-11" db="EMBL/GenBank/DDBJ databases">
        <authorList>
            <person name="Varghese N."/>
            <person name="Submissions S."/>
        </authorList>
    </citation>
    <scope>NUCLEOTIDE SEQUENCE [LARGE SCALE GENOMIC DNA]</scope>
    <source>
        <strain evidence="3">DSM 27370</strain>
    </source>
</reference>
<name>A0A1M5ESV2_9BACT</name>
<evidence type="ECO:0000259" key="1">
    <source>
        <dbReference type="Pfam" id="PF00027"/>
    </source>
</evidence>
<dbReference type="CDD" id="cd00038">
    <property type="entry name" value="CAP_ED"/>
    <property type="match status" value="1"/>
</dbReference>
<protein>
    <submittedName>
        <fullName evidence="2">cAMP-binding domain of CRP or a regulatory subunit of cAMP-dependent protein kinases</fullName>
    </submittedName>
</protein>
<dbReference type="Proteomes" id="UP000184480">
    <property type="component" value="Unassembled WGS sequence"/>
</dbReference>
<accession>A0A1M5ESV2</accession>
<dbReference type="Pfam" id="PF00027">
    <property type="entry name" value="cNMP_binding"/>
    <property type="match status" value="1"/>
</dbReference>
<sequence>MPISANIREYIASIITLEDSEWESIANALDNKTLAKDDFFLKEGQVCNAIAFINTGALIYYKDLENGDQMTTDFAFERDWVTDNYSRLNNCPSLLNIKAIEETNLYIIKDHDLSELYCKVPVLERLGRKVTEHFFLKMVGHNIDLQTLSAKERYLKLLKSHPEIFQRIPLYHIANYLGIAAKSLSRIRSEIFNNR</sequence>
<gene>
    <name evidence="2" type="ORF">SAMN05444362_110135</name>
</gene>
<keyword evidence="3" id="KW-1185">Reference proteome</keyword>
<dbReference type="InterPro" id="IPR000595">
    <property type="entry name" value="cNMP-bd_dom"/>
</dbReference>
<dbReference type="EMBL" id="FQUC01000010">
    <property type="protein sequence ID" value="SHF82335.1"/>
    <property type="molecule type" value="Genomic_DNA"/>
</dbReference>
<dbReference type="InterPro" id="IPR018490">
    <property type="entry name" value="cNMP-bd_dom_sf"/>
</dbReference>
<dbReference type="InterPro" id="IPR014710">
    <property type="entry name" value="RmlC-like_jellyroll"/>
</dbReference>
<keyword evidence="2" id="KW-0808">Transferase</keyword>
<dbReference type="Gene3D" id="2.60.120.10">
    <property type="entry name" value="Jelly Rolls"/>
    <property type="match status" value="1"/>
</dbReference>
<dbReference type="AlphaFoldDB" id="A0A1M5ESV2"/>
<organism evidence="2 3">
    <name type="scientific">Dysgonomonas macrotermitis</name>
    <dbReference type="NCBI Taxonomy" id="1346286"/>
    <lineage>
        <taxon>Bacteria</taxon>
        <taxon>Pseudomonadati</taxon>
        <taxon>Bacteroidota</taxon>
        <taxon>Bacteroidia</taxon>
        <taxon>Bacteroidales</taxon>
        <taxon>Dysgonomonadaceae</taxon>
        <taxon>Dysgonomonas</taxon>
    </lineage>
</organism>
<dbReference type="GO" id="GO:0016301">
    <property type="term" value="F:kinase activity"/>
    <property type="evidence" value="ECO:0007669"/>
    <property type="project" value="UniProtKB-KW"/>
</dbReference>
<evidence type="ECO:0000313" key="2">
    <source>
        <dbReference type="EMBL" id="SHF82335.1"/>
    </source>
</evidence>
<evidence type="ECO:0000313" key="3">
    <source>
        <dbReference type="Proteomes" id="UP000184480"/>
    </source>
</evidence>
<keyword evidence="2" id="KW-0418">Kinase</keyword>